<dbReference type="PANTHER" id="PTHR36150:SF1">
    <property type="entry name" value="DNA GYRASE INHIBITOR YACG"/>
    <property type="match status" value="1"/>
</dbReference>
<reference evidence="5" key="1">
    <citation type="journal article" date="2019" name="Int. J. Syst. Evol. Microbiol.">
        <title>The Global Catalogue of Microorganisms (GCM) 10K type strain sequencing project: providing services to taxonomists for standard genome sequencing and annotation.</title>
        <authorList>
            <consortium name="The Broad Institute Genomics Platform"/>
            <consortium name="The Broad Institute Genome Sequencing Center for Infectious Disease"/>
            <person name="Wu L."/>
            <person name="Ma J."/>
        </authorList>
    </citation>
    <scope>NUCLEOTIDE SEQUENCE [LARGE SCALE GENOMIC DNA]</scope>
    <source>
        <strain evidence="5">JCM 17561</strain>
    </source>
</reference>
<evidence type="ECO:0000256" key="3">
    <source>
        <dbReference type="HAMAP-Rule" id="MF_00649"/>
    </source>
</evidence>
<dbReference type="RefSeq" id="WP_103044455.1">
    <property type="nucleotide sequence ID" value="NZ_BAABBP010000019.1"/>
</dbReference>
<dbReference type="PANTHER" id="PTHR36150">
    <property type="entry name" value="DNA GYRASE INHIBITOR YACG"/>
    <property type="match status" value="1"/>
</dbReference>
<sequence>MPATNRTNRPTQPRPATRTVACPTCGGPSIYDSSNAWRPFCSQRCRQIDLGAWAHEDFRLPGENPPTAVPGQGDA</sequence>
<dbReference type="SUPFAM" id="SSF57716">
    <property type="entry name" value="Glucocorticoid receptor-like (DNA-binding domain)"/>
    <property type="match status" value="1"/>
</dbReference>
<accession>A0ABP7RI74</accession>
<dbReference type="InterPro" id="IPR005584">
    <property type="entry name" value="DNA_gyrase_inhibitor_YacG"/>
</dbReference>
<organism evidence="4 5">
    <name type="scientific">Comamonas faecalis</name>
    <dbReference type="NCBI Taxonomy" id="1387849"/>
    <lineage>
        <taxon>Bacteria</taxon>
        <taxon>Pseudomonadati</taxon>
        <taxon>Pseudomonadota</taxon>
        <taxon>Betaproteobacteria</taxon>
        <taxon>Burkholderiales</taxon>
        <taxon>Comamonadaceae</taxon>
        <taxon>Comamonas</taxon>
    </lineage>
</organism>
<feature type="binding site" evidence="3">
    <location>
        <position position="25"/>
    </location>
    <ligand>
        <name>Zn(2+)</name>
        <dbReference type="ChEBI" id="CHEBI:29105"/>
    </ligand>
</feature>
<feature type="binding site" evidence="3">
    <location>
        <position position="41"/>
    </location>
    <ligand>
        <name>Zn(2+)</name>
        <dbReference type="ChEBI" id="CHEBI:29105"/>
    </ligand>
</feature>
<comment type="similarity">
    <text evidence="3">Belongs to the DNA gyrase inhibitor YacG family.</text>
</comment>
<keyword evidence="1 3" id="KW-0479">Metal-binding</keyword>
<dbReference type="InterPro" id="IPR013088">
    <property type="entry name" value="Znf_NHR/GATA"/>
</dbReference>
<comment type="caution">
    <text evidence="4">The sequence shown here is derived from an EMBL/GenBank/DDBJ whole genome shotgun (WGS) entry which is preliminary data.</text>
</comment>
<dbReference type="EMBL" id="BAABBP010000019">
    <property type="protein sequence ID" value="GAA3997872.1"/>
    <property type="molecule type" value="Genomic_DNA"/>
</dbReference>
<dbReference type="Proteomes" id="UP001501627">
    <property type="component" value="Unassembled WGS sequence"/>
</dbReference>
<protein>
    <recommendedName>
        <fullName evidence="3">DNA gyrase inhibitor YacG</fullName>
    </recommendedName>
</protein>
<keyword evidence="2 3" id="KW-0862">Zinc</keyword>
<evidence type="ECO:0000256" key="2">
    <source>
        <dbReference type="ARBA" id="ARBA00022833"/>
    </source>
</evidence>
<dbReference type="Pfam" id="PF03884">
    <property type="entry name" value="YacG"/>
    <property type="match status" value="1"/>
</dbReference>
<evidence type="ECO:0000256" key="1">
    <source>
        <dbReference type="ARBA" id="ARBA00022723"/>
    </source>
</evidence>
<dbReference type="Gene3D" id="3.30.50.10">
    <property type="entry name" value="Erythroid Transcription Factor GATA-1, subunit A"/>
    <property type="match status" value="1"/>
</dbReference>
<feature type="binding site" evidence="3">
    <location>
        <position position="22"/>
    </location>
    <ligand>
        <name>Zn(2+)</name>
        <dbReference type="ChEBI" id="CHEBI:29105"/>
    </ligand>
</feature>
<proteinExistence type="inferred from homology"/>
<keyword evidence="5" id="KW-1185">Reference proteome</keyword>
<name>A0ABP7RI74_9BURK</name>
<evidence type="ECO:0000313" key="4">
    <source>
        <dbReference type="EMBL" id="GAA3997872.1"/>
    </source>
</evidence>
<gene>
    <name evidence="3" type="primary">yacG</name>
    <name evidence="4" type="ORF">GCM10022279_21950</name>
</gene>
<comment type="subunit">
    <text evidence="3">Interacts with GyrB.</text>
</comment>
<comment type="function">
    <text evidence="3">Inhibits all the catalytic activities of DNA gyrase by preventing its interaction with DNA. Acts by binding directly to the C-terminal domain of GyrB, which probably disrupts DNA binding by the gyrase.</text>
</comment>
<feature type="binding site" evidence="3">
    <location>
        <position position="45"/>
    </location>
    <ligand>
        <name>Zn(2+)</name>
        <dbReference type="ChEBI" id="CHEBI:29105"/>
    </ligand>
</feature>
<comment type="cofactor">
    <cofactor evidence="3">
        <name>Zn(2+)</name>
        <dbReference type="ChEBI" id="CHEBI:29105"/>
    </cofactor>
    <text evidence="3">Binds 1 zinc ion.</text>
</comment>
<evidence type="ECO:0000313" key="5">
    <source>
        <dbReference type="Proteomes" id="UP001501627"/>
    </source>
</evidence>
<dbReference type="HAMAP" id="MF_00649">
    <property type="entry name" value="DNA_gyrase_inhibitor_YacG"/>
    <property type="match status" value="1"/>
</dbReference>